<dbReference type="InterPro" id="IPR000073">
    <property type="entry name" value="AB_hydrolase_1"/>
</dbReference>
<dbReference type="EC" id="3.1.1.1" evidence="3"/>
<dbReference type="GO" id="GO:0009694">
    <property type="term" value="P:jasmonic acid metabolic process"/>
    <property type="evidence" value="ECO:0007669"/>
    <property type="project" value="TreeGrafter"/>
</dbReference>
<reference evidence="3" key="1">
    <citation type="journal article" date="2013" name="J. Plant Res.">
        <title>Effect of fungi and light on seed germination of three Opuntia species from semiarid lands of central Mexico.</title>
        <authorList>
            <person name="Delgado-Sanchez P."/>
            <person name="Jimenez-Bremont J.F."/>
            <person name="Guerrero-Gonzalez Mde L."/>
            <person name="Flores J."/>
        </authorList>
    </citation>
    <scope>NUCLEOTIDE SEQUENCE</scope>
    <source>
        <tissue evidence="3">Cladode</tissue>
    </source>
</reference>
<dbReference type="GO" id="GO:0080031">
    <property type="term" value="F:methyl salicylate esterase activity"/>
    <property type="evidence" value="ECO:0007669"/>
    <property type="project" value="TreeGrafter"/>
</dbReference>
<evidence type="ECO:0000256" key="1">
    <source>
        <dbReference type="ARBA" id="ARBA00022801"/>
    </source>
</evidence>
<dbReference type="Gene3D" id="3.40.50.1820">
    <property type="entry name" value="alpha/beta hydrolase"/>
    <property type="match status" value="1"/>
</dbReference>
<evidence type="ECO:0000259" key="2">
    <source>
        <dbReference type="Pfam" id="PF12697"/>
    </source>
</evidence>
<feature type="domain" description="AB hydrolase-1" evidence="2">
    <location>
        <begin position="17"/>
        <end position="250"/>
    </location>
</feature>
<dbReference type="GO" id="GO:0080030">
    <property type="term" value="F:methyl indole-3-acetate esterase activity"/>
    <property type="evidence" value="ECO:0007669"/>
    <property type="project" value="TreeGrafter"/>
</dbReference>
<proteinExistence type="predicted"/>
<dbReference type="InterPro" id="IPR029058">
    <property type="entry name" value="AB_hydrolase_fold"/>
</dbReference>
<evidence type="ECO:0000313" key="3">
    <source>
        <dbReference type="EMBL" id="MBA4633153.1"/>
    </source>
</evidence>
<dbReference type="GO" id="GO:0106435">
    <property type="term" value="F:carboxylesterase activity"/>
    <property type="evidence" value="ECO:0007669"/>
    <property type="project" value="UniProtKB-EC"/>
</dbReference>
<dbReference type="GO" id="GO:0080032">
    <property type="term" value="F:methyl jasmonate esterase activity"/>
    <property type="evidence" value="ECO:0007669"/>
    <property type="project" value="TreeGrafter"/>
</dbReference>
<dbReference type="InterPro" id="IPR045889">
    <property type="entry name" value="MES/HNL"/>
</dbReference>
<dbReference type="PANTHER" id="PTHR10992">
    <property type="entry name" value="METHYLESTERASE FAMILY MEMBER"/>
    <property type="match status" value="1"/>
</dbReference>
<organism evidence="3">
    <name type="scientific">Opuntia streptacantha</name>
    <name type="common">Prickly pear cactus</name>
    <name type="synonym">Opuntia cardona</name>
    <dbReference type="NCBI Taxonomy" id="393608"/>
    <lineage>
        <taxon>Eukaryota</taxon>
        <taxon>Viridiplantae</taxon>
        <taxon>Streptophyta</taxon>
        <taxon>Embryophyta</taxon>
        <taxon>Tracheophyta</taxon>
        <taxon>Spermatophyta</taxon>
        <taxon>Magnoliopsida</taxon>
        <taxon>eudicotyledons</taxon>
        <taxon>Gunneridae</taxon>
        <taxon>Pentapetalae</taxon>
        <taxon>Caryophyllales</taxon>
        <taxon>Cactineae</taxon>
        <taxon>Cactaceae</taxon>
        <taxon>Opuntioideae</taxon>
        <taxon>Opuntia</taxon>
    </lineage>
</organism>
<keyword evidence="1 3" id="KW-0378">Hydrolase</keyword>
<dbReference type="Pfam" id="PF12697">
    <property type="entry name" value="Abhydrolase_6"/>
    <property type="match status" value="1"/>
</dbReference>
<dbReference type="SUPFAM" id="SSF53474">
    <property type="entry name" value="alpha/beta-Hydrolases"/>
    <property type="match status" value="1"/>
</dbReference>
<sequence>MGEEAVEKMTKVPSAHFVLVHGVSHGGWCWYKVQTLLESSGHRVTSLDLKASGIDPSDPDAVRSFADYNQPLLHLLSSLPNQHKVILVGHSAGGVSVTEAIHKFPEKIRAAVYVGATMLKLGFQSDQDIKDGAPDLSEFGAAYDFGFGMGRDQPPTTAIIKKELQRTILYPMSPLEDCTLASMLLRPCPLVFTEVKFKEGEDSERVPRVYIKTLQDRVVKPKQQDEMIKRWPPAQVYSIDSDHSPFFSNPFVLSGLLLKVAVTCFF</sequence>
<accession>A0A7C8Z482</accession>
<dbReference type="FunFam" id="3.40.50.1820:FF:000025">
    <property type="entry name" value="putative methylesterase 11, chloroplastic"/>
    <property type="match status" value="1"/>
</dbReference>
<name>A0A7C8Z482_OPUST</name>
<reference evidence="3" key="2">
    <citation type="submission" date="2020-07" db="EMBL/GenBank/DDBJ databases">
        <authorList>
            <person name="Vera ALvarez R."/>
            <person name="Arias-Moreno D.M."/>
            <person name="Jimenez-Jacinto V."/>
            <person name="Jimenez-Bremont J.F."/>
            <person name="Swaminathan K."/>
            <person name="Moose S.P."/>
            <person name="Guerrero-Gonzalez M.L."/>
            <person name="Marino-Ramirez L."/>
            <person name="Landsman D."/>
            <person name="Rodriguez-Kessler M."/>
            <person name="Delgado-Sanchez P."/>
        </authorList>
    </citation>
    <scope>NUCLEOTIDE SEQUENCE</scope>
    <source>
        <tissue evidence="3">Cladode</tissue>
    </source>
</reference>
<dbReference type="GO" id="GO:0009696">
    <property type="term" value="P:salicylic acid metabolic process"/>
    <property type="evidence" value="ECO:0007669"/>
    <property type="project" value="TreeGrafter"/>
</dbReference>
<protein>
    <submittedName>
        <fullName evidence="3">Carboxylesterase</fullName>
        <ecNumber evidence="3">3.1.1.1</ecNumber>
    </submittedName>
</protein>
<dbReference type="PANTHER" id="PTHR10992:SF1032">
    <property type="entry name" value="METHYLESTERASE 17"/>
    <property type="match status" value="1"/>
</dbReference>
<dbReference type="AlphaFoldDB" id="A0A7C8Z482"/>
<dbReference type="EMBL" id="GISG01085798">
    <property type="protein sequence ID" value="MBA4633153.1"/>
    <property type="molecule type" value="Transcribed_RNA"/>
</dbReference>